<accession>A0A199VSH8</accession>
<dbReference type="GO" id="GO:0008017">
    <property type="term" value="F:microtubule binding"/>
    <property type="evidence" value="ECO:0007669"/>
    <property type="project" value="TreeGrafter"/>
</dbReference>
<gene>
    <name evidence="4" type="ORF">ACMD2_22548</name>
</gene>
<evidence type="ECO:0000256" key="2">
    <source>
        <dbReference type="SAM" id="MobiDB-lite"/>
    </source>
</evidence>
<dbReference type="InterPro" id="IPR007573">
    <property type="entry name" value="QWRF"/>
</dbReference>
<dbReference type="GO" id="GO:0005737">
    <property type="term" value="C:cytoplasm"/>
    <property type="evidence" value="ECO:0007669"/>
    <property type="project" value="TreeGrafter"/>
</dbReference>
<keyword evidence="3" id="KW-0472">Membrane</keyword>
<evidence type="ECO:0000313" key="5">
    <source>
        <dbReference type="Proteomes" id="UP000092600"/>
    </source>
</evidence>
<protein>
    <submittedName>
        <fullName evidence="4">Protein SNOWY COTYLEDON 3</fullName>
    </submittedName>
</protein>
<dbReference type="GO" id="GO:0005880">
    <property type="term" value="C:nuclear microtubule"/>
    <property type="evidence" value="ECO:0007669"/>
    <property type="project" value="TreeGrafter"/>
</dbReference>
<dbReference type="EMBL" id="LSRQ01000937">
    <property type="protein sequence ID" value="OAY80162.1"/>
    <property type="molecule type" value="Genomic_DNA"/>
</dbReference>
<keyword evidence="3" id="KW-1133">Transmembrane helix</keyword>
<sequence>MVAAAAAAPARNPSPREDLARPPLIPSESNGGAAASAAAAARRPRAKEIGSRYLSSFSSPSPSPLASTSCASSTSSSSSSSSSRRLPSPVPAPRPSATPALPQSAAPRRSHSVGRARPAARADPRPLIPAEPPPPAPPPPSSAAASRAICTTTRSLSVSFQGESFFYQTSRAKAAGSPKPTPERRRLSTAAAAAAGAASSKAGEQSENSRPSDRHHRWPAAKPQASNPLARSLDYSLESKNSILATVHLLQQSMVFDDGLRRASSFDADDLSASSDTDSVSSGSNSGAQDLGVSGRARVSQRGISVPARFWPETSGRLGLVKRSSVDSPFSSPRSASSPLHGPVRASSPCKVMASPSRGMASPLRGRSGSAVSTSSPVGVQPANAPSIISFAVEVRRAKKGENRIEEAHVLRLLDNRHLQWRFVNARIDALLLVQRLTAEVRAITLQLYQFQLNLCFAYHFGTAYFDAKLSQPNLKNLYNAWISALRLRDSVTSKRIKLQLLMQNLKLTSILKGQMSYLESWSLMDRDHSNSLSGAIEALKASTLRLPVVGGAKADIQDVKDAVGSAVDAMQAMTSSMISLLSKVIAFTIFLLYIPSILSSYTVFAASIVKSLCYIIGEPAENLPAISWWSHLERRQVEGANSLVSELAKAASQELKLLDQSRDLLSTVAALHVKLCSLQGHILQRKCRSSKLSTGQLLIETQWLLPKC</sequence>
<feature type="compositionally biased region" description="Low complexity" evidence="2">
    <location>
        <begin position="54"/>
        <end position="87"/>
    </location>
</feature>
<feature type="compositionally biased region" description="Low complexity" evidence="2">
    <location>
        <begin position="267"/>
        <end position="290"/>
    </location>
</feature>
<feature type="compositionally biased region" description="Low complexity" evidence="2">
    <location>
        <begin position="1"/>
        <end position="10"/>
    </location>
</feature>
<dbReference type="Proteomes" id="UP000092600">
    <property type="component" value="Unassembled WGS sequence"/>
</dbReference>
<reference evidence="4 5" key="1">
    <citation type="journal article" date="2016" name="DNA Res.">
        <title>The draft genome of MD-2 pineapple using hybrid error correction of long reads.</title>
        <authorList>
            <person name="Redwan R.M."/>
            <person name="Saidin A."/>
            <person name="Kumar S.V."/>
        </authorList>
    </citation>
    <scope>NUCLEOTIDE SEQUENCE [LARGE SCALE GENOMIC DNA]</scope>
    <source>
        <strain evidence="5">cv. MD2</strain>
        <tissue evidence="4">Leaf</tissue>
    </source>
</reference>
<feature type="region of interest" description="Disordered" evidence="2">
    <location>
        <begin position="267"/>
        <end position="299"/>
    </location>
</feature>
<feature type="compositionally biased region" description="Low complexity" evidence="2">
    <location>
        <begin position="190"/>
        <end position="203"/>
    </location>
</feature>
<feature type="region of interest" description="Disordered" evidence="2">
    <location>
        <begin position="169"/>
        <end position="227"/>
    </location>
</feature>
<proteinExistence type="inferred from homology"/>
<feature type="transmembrane region" description="Helical" evidence="3">
    <location>
        <begin position="585"/>
        <end position="605"/>
    </location>
</feature>
<feature type="region of interest" description="Disordered" evidence="2">
    <location>
        <begin position="1"/>
        <end position="148"/>
    </location>
</feature>
<organism evidence="4 5">
    <name type="scientific">Ananas comosus</name>
    <name type="common">Pineapple</name>
    <name type="synonym">Ananas ananas</name>
    <dbReference type="NCBI Taxonomy" id="4615"/>
    <lineage>
        <taxon>Eukaryota</taxon>
        <taxon>Viridiplantae</taxon>
        <taxon>Streptophyta</taxon>
        <taxon>Embryophyta</taxon>
        <taxon>Tracheophyta</taxon>
        <taxon>Spermatophyta</taxon>
        <taxon>Magnoliopsida</taxon>
        <taxon>Liliopsida</taxon>
        <taxon>Poales</taxon>
        <taxon>Bromeliaceae</taxon>
        <taxon>Bromelioideae</taxon>
        <taxon>Ananas</taxon>
    </lineage>
</organism>
<dbReference type="PANTHER" id="PTHR31807">
    <property type="entry name" value="AUGMIN FAMILY MEMBER"/>
    <property type="match status" value="1"/>
</dbReference>
<feature type="compositionally biased region" description="Low complexity" evidence="2">
    <location>
        <begin position="326"/>
        <end position="339"/>
    </location>
</feature>
<dbReference type="GO" id="GO:0051225">
    <property type="term" value="P:spindle assembly"/>
    <property type="evidence" value="ECO:0007669"/>
    <property type="project" value="TreeGrafter"/>
</dbReference>
<dbReference type="PANTHER" id="PTHR31807:SF2">
    <property type="entry name" value="PROTEIN SNOWY COTYLEDON 3"/>
    <property type="match status" value="1"/>
</dbReference>
<comment type="similarity">
    <text evidence="1">Belongs to the QWRF family.</text>
</comment>
<name>A0A199VSH8_ANACO</name>
<feature type="region of interest" description="Disordered" evidence="2">
    <location>
        <begin position="323"/>
        <end position="378"/>
    </location>
</feature>
<dbReference type="STRING" id="4615.A0A199VSH8"/>
<evidence type="ECO:0000256" key="3">
    <source>
        <dbReference type="SAM" id="Phobius"/>
    </source>
</evidence>
<comment type="caution">
    <text evidence="4">The sequence shown here is derived from an EMBL/GenBank/DDBJ whole genome shotgun (WGS) entry which is preliminary data.</text>
</comment>
<evidence type="ECO:0000313" key="4">
    <source>
        <dbReference type="EMBL" id="OAY80162.1"/>
    </source>
</evidence>
<dbReference type="AlphaFoldDB" id="A0A199VSH8"/>
<evidence type="ECO:0000256" key="1">
    <source>
        <dbReference type="ARBA" id="ARBA00010016"/>
    </source>
</evidence>
<keyword evidence="3" id="KW-0812">Transmembrane</keyword>
<feature type="compositionally biased region" description="Pro residues" evidence="2">
    <location>
        <begin position="126"/>
        <end position="141"/>
    </location>
</feature>
<dbReference type="Pfam" id="PF04484">
    <property type="entry name" value="QWRF"/>
    <property type="match status" value="2"/>
</dbReference>